<dbReference type="Proteomes" id="UP000558997">
    <property type="component" value="Unassembled WGS sequence"/>
</dbReference>
<gene>
    <name evidence="3" type="ORF">HDA44_003347</name>
</gene>
<dbReference type="PANTHER" id="PTHR46797:SF1">
    <property type="entry name" value="METHYLPHOSPHONATE SYNTHASE"/>
    <property type="match status" value="1"/>
</dbReference>
<dbReference type="SMART" id="SM00530">
    <property type="entry name" value="HTH_XRE"/>
    <property type="match status" value="1"/>
</dbReference>
<dbReference type="CDD" id="cd00093">
    <property type="entry name" value="HTH_XRE"/>
    <property type="match status" value="1"/>
</dbReference>
<dbReference type="InterPro" id="IPR050807">
    <property type="entry name" value="TransReg_Diox_bact_type"/>
</dbReference>
<protein>
    <submittedName>
        <fullName evidence="3">Transcriptional regulator with XRE-family HTH domain</fullName>
    </submittedName>
</protein>
<dbReference type="GO" id="GO:0003677">
    <property type="term" value="F:DNA binding"/>
    <property type="evidence" value="ECO:0007669"/>
    <property type="project" value="UniProtKB-KW"/>
</dbReference>
<dbReference type="GO" id="GO:0005829">
    <property type="term" value="C:cytosol"/>
    <property type="evidence" value="ECO:0007669"/>
    <property type="project" value="TreeGrafter"/>
</dbReference>
<dbReference type="InterPro" id="IPR001387">
    <property type="entry name" value="Cro/C1-type_HTH"/>
</dbReference>
<dbReference type="InterPro" id="IPR011051">
    <property type="entry name" value="RmlC_Cupin_sf"/>
</dbReference>
<dbReference type="InterPro" id="IPR013096">
    <property type="entry name" value="Cupin_2"/>
</dbReference>
<dbReference type="GO" id="GO:0003700">
    <property type="term" value="F:DNA-binding transcription factor activity"/>
    <property type="evidence" value="ECO:0007669"/>
    <property type="project" value="TreeGrafter"/>
</dbReference>
<dbReference type="Gene3D" id="2.60.120.10">
    <property type="entry name" value="Jelly Rolls"/>
    <property type="match status" value="1"/>
</dbReference>
<evidence type="ECO:0000256" key="1">
    <source>
        <dbReference type="ARBA" id="ARBA00023125"/>
    </source>
</evidence>
<dbReference type="Pfam" id="PF07883">
    <property type="entry name" value="Cupin_2"/>
    <property type="match status" value="1"/>
</dbReference>
<organism evidence="3 4">
    <name type="scientific">Kribbella solani</name>
    <dbReference type="NCBI Taxonomy" id="236067"/>
    <lineage>
        <taxon>Bacteria</taxon>
        <taxon>Bacillati</taxon>
        <taxon>Actinomycetota</taxon>
        <taxon>Actinomycetes</taxon>
        <taxon>Propionibacteriales</taxon>
        <taxon>Kribbellaceae</taxon>
        <taxon>Kribbella</taxon>
    </lineage>
</organism>
<dbReference type="Gene3D" id="1.10.260.40">
    <property type="entry name" value="lambda repressor-like DNA-binding domains"/>
    <property type="match status" value="1"/>
</dbReference>
<dbReference type="Pfam" id="PF01381">
    <property type="entry name" value="HTH_3"/>
    <property type="match status" value="1"/>
</dbReference>
<sequence length="192" mass="20609">MTPVSISSVVGSNLRRLRSERNLSVSQLARRSGIAKATLSNLEAGEGNPTVQTLNNLAEALGVLLGDLLEVRTPSLVRAADAQVIDDPTSFGRRLFRAAGAAADVFDITFRDGSRHHSQFRSPGAMEHTYVLSGRLEVVIGERTEILEAGDLIRYPLEEGAELKAVGGDARVILVIEFAQPGESPSIRPLPL</sequence>
<dbReference type="RefSeq" id="WP_184835405.1">
    <property type="nucleotide sequence ID" value="NZ_BAAAVN010000007.1"/>
</dbReference>
<evidence type="ECO:0000313" key="3">
    <source>
        <dbReference type="EMBL" id="MBB5980006.1"/>
    </source>
</evidence>
<feature type="domain" description="HTH cro/C1-type" evidence="2">
    <location>
        <begin position="14"/>
        <end position="68"/>
    </location>
</feature>
<dbReference type="EMBL" id="JACHNF010000001">
    <property type="protein sequence ID" value="MBB5980006.1"/>
    <property type="molecule type" value="Genomic_DNA"/>
</dbReference>
<keyword evidence="1" id="KW-0238">DNA-binding</keyword>
<dbReference type="AlphaFoldDB" id="A0A841DTC8"/>
<evidence type="ECO:0000313" key="4">
    <source>
        <dbReference type="Proteomes" id="UP000558997"/>
    </source>
</evidence>
<dbReference type="InterPro" id="IPR014710">
    <property type="entry name" value="RmlC-like_jellyroll"/>
</dbReference>
<dbReference type="SUPFAM" id="SSF47413">
    <property type="entry name" value="lambda repressor-like DNA-binding domains"/>
    <property type="match status" value="1"/>
</dbReference>
<dbReference type="SUPFAM" id="SSF51182">
    <property type="entry name" value="RmlC-like cupins"/>
    <property type="match status" value="1"/>
</dbReference>
<accession>A0A841DTC8</accession>
<dbReference type="CDD" id="cd02209">
    <property type="entry name" value="cupin_XRE_C"/>
    <property type="match status" value="1"/>
</dbReference>
<dbReference type="PROSITE" id="PS50943">
    <property type="entry name" value="HTH_CROC1"/>
    <property type="match status" value="1"/>
</dbReference>
<comment type="caution">
    <text evidence="3">The sequence shown here is derived from an EMBL/GenBank/DDBJ whole genome shotgun (WGS) entry which is preliminary data.</text>
</comment>
<keyword evidence="4" id="KW-1185">Reference proteome</keyword>
<name>A0A841DTC8_9ACTN</name>
<dbReference type="PANTHER" id="PTHR46797">
    <property type="entry name" value="HTH-TYPE TRANSCRIPTIONAL REGULATOR"/>
    <property type="match status" value="1"/>
</dbReference>
<reference evidence="3 4" key="1">
    <citation type="submission" date="2020-08" db="EMBL/GenBank/DDBJ databases">
        <title>Sequencing the genomes of 1000 actinobacteria strains.</title>
        <authorList>
            <person name="Klenk H.-P."/>
        </authorList>
    </citation>
    <scope>NUCLEOTIDE SEQUENCE [LARGE SCALE GENOMIC DNA]</scope>
    <source>
        <strain evidence="3 4">DSM 17294</strain>
    </source>
</reference>
<proteinExistence type="predicted"/>
<evidence type="ECO:0000259" key="2">
    <source>
        <dbReference type="PROSITE" id="PS50943"/>
    </source>
</evidence>
<dbReference type="InterPro" id="IPR010982">
    <property type="entry name" value="Lambda_DNA-bd_dom_sf"/>
</dbReference>